<dbReference type="GO" id="GO:0033644">
    <property type="term" value="C:host cell membrane"/>
    <property type="evidence" value="ECO:0007669"/>
    <property type="project" value="UniProtKB-SubCell"/>
</dbReference>
<keyword evidence="7" id="KW-1185">Reference proteome</keyword>
<dbReference type="OrthoDB" id="6479672at2"/>
<comment type="similarity">
    <text evidence="4">Belongs to the SctE/SipB/YopB family.</text>
</comment>
<dbReference type="KEGG" id="svo:SVI_2253"/>
<evidence type="ECO:0000256" key="2">
    <source>
        <dbReference type="ARBA" id="ARBA00022870"/>
    </source>
</evidence>
<evidence type="ECO:0000256" key="1">
    <source>
        <dbReference type="ARBA" id="ARBA00004301"/>
    </source>
</evidence>
<dbReference type="RefSeq" id="WP_013051529.1">
    <property type="nucleotide sequence ID" value="NC_014012.1"/>
</dbReference>
<comment type="subcellular location">
    <subcellularLocation>
        <location evidence="1">Host membrane</location>
        <topology evidence="1">Multi-pass membrane protein</topology>
    </subcellularLocation>
</comment>
<dbReference type="InterPro" id="IPR006972">
    <property type="entry name" value="BipB-like_C"/>
</dbReference>
<name>D4ZKM5_SHEVD</name>
<evidence type="ECO:0000256" key="4">
    <source>
        <dbReference type="ARBA" id="ARBA00035640"/>
    </source>
</evidence>
<gene>
    <name evidence="6" type="ordered locus">SVI_2253</name>
</gene>
<dbReference type="Pfam" id="PF04888">
    <property type="entry name" value="SseC"/>
    <property type="match status" value="1"/>
</dbReference>
<organism evidence="6 7">
    <name type="scientific">Shewanella violacea (strain JCM 10179 / CIP 106290 / LMG 19151 / DSS12)</name>
    <dbReference type="NCBI Taxonomy" id="637905"/>
    <lineage>
        <taxon>Bacteria</taxon>
        <taxon>Pseudomonadati</taxon>
        <taxon>Pseudomonadota</taxon>
        <taxon>Gammaproteobacteria</taxon>
        <taxon>Alteromonadales</taxon>
        <taxon>Shewanellaceae</taxon>
        <taxon>Shewanella</taxon>
    </lineage>
</organism>
<keyword evidence="3" id="KW-0843">Virulence</keyword>
<evidence type="ECO:0000259" key="5">
    <source>
        <dbReference type="Pfam" id="PF04888"/>
    </source>
</evidence>
<evidence type="ECO:0000313" key="7">
    <source>
        <dbReference type="Proteomes" id="UP000002350"/>
    </source>
</evidence>
<dbReference type="HOGENOM" id="CLU_042650_0_0_6"/>
<dbReference type="EMBL" id="AP011177">
    <property type="protein sequence ID" value="BAJ02224.1"/>
    <property type="molecule type" value="Genomic_DNA"/>
</dbReference>
<feature type="domain" description="Translocator protein BipB-like C-terminal" evidence="5">
    <location>
        <begin position="98"/>
        <end position="492"/>
    </location>
</feature>
<dbReference type="eggNOG" id="COG5613">
    <property type="taxonomic scope" value="Bacteria"/>
</dbReference>
<dbReference type="NCBIfam" id="NF011889">
    <property type="entry name" value="PRK15362.1"/>
    <property type="match status" value="1"/>
</dbReference>
<accession>D4ZKM5</accession>
<dbReference type="AlphaFoldDB" id="D4ZKM5"/>
<dbReference type="Proteomes" id="UP000002350">
    <property type="component" value="Chromosome"/>
</dbReference>
<proteinExistence type="inferred from homology"/>
<evidence type="ECO:0000313" key="6">
    <source>
        <dbReference type="EMBL" id="BAJ02224.1"/>
    </source>
</evidence>
<keyword evidence="2" id="KW-1043">Host membrane</keyword>
<dbReference type="STRING" id="637905.SVI_2253"/>
<sequence>MSLNSVSELGIAQLHGNYGTKRASDISKTKLPDWSGMASLYQTNQNGEHQLPVTVKQAEKALQRILVLFFDNKANDSNGNVGEKNILSSLENTPMNAMVLMATNLSISTFADTANAALKSQKIMSKTQEFLRNKEVDEFQEQLAKAVEQADKAQKGGIFGAVFDWIVGAAEAIYGAIKLVEGGLRCAMGDVVGGALDIADGTAYLGAGVAGMVKAAAETAILCGADRDKWQSVIDVASKVQLGCEVVAMALDMFQAGRAISAARGIAKGTEKAVQEGAGKLLETIASKSSEAMTEVAKDIGKQVSDSVANKVLENLGKSFEKVATEVAQKTEKTLRQRILSQLVDAFSKESIEKLVTKSVENVGKKAIKEGVKITAEDITKQVVKEVRSEVIKAAIKACTCTTLEIVRGTAEAGNDITQGSIAIEKAKLQKKIEELILKEDFLEFCHDWYDKAKAEQMKSIKDLINKEGDSLEGASKAISQNGSIQAQIAGSTV</sequence>
<evidence type="ECO:0000256" key="3">
    <source>
        <dbReference type="ARBA" id="ARBA00023026"/>
    </source>
</evidence>
<reference evidence="7" key="1">
    <citation type="journal article" date="2010" name="Mol. Biosyst.">
        <title>Complete genome sequence and comparative analysis of Shewanella violacea, a psychrophilic and piezophilic bacterium from deep sea floor sediments.</title>
        <authorList>
            <person name="Aono E."/>
            <person name="Baba T."/>
            <person name="Ara T."/>
            <person name="Nishi T."/>
            <person name="Nakamichi T."/>
            <person name="Inamoto E."/>
            <person name="Toyonaga H."/>
            <person name="Hasegawa M."/>
            <person name="Takai Y."/>
            <person name="Okumura Y."/>
            <person name="Baba M."/>
            <person name="Tomita M."/>
            <person name="Kato C."/>
            <person name="Oshima T."/>
            <person name="Nakasone K."/>
            <person name="Mori H."/>
        </authorList>
    </citation>
    <scope>NUCLEOTIDE SEQUENCE [LARGE SCALE GENOMIC DNA]</scope>
    <source>
        <strain evidence="7">JCM 10179 / CIP 106290 / LMG 19151 / DSS12</strain>
    </source>
</reference>
<protein>
    <submittedName>
        <fullName evidence="6">Secretion system effector, putative</fullName>
    </submittedName>
</protein>
<keyword evidence="2" id="KW-0472">Membrane</keyword>